<dbReference type="AlphaFoldDB" id="A0A8J5X4T2"/>
<dbReference type="PROSITE" id="PS00941">
    <property type="entry name" value="CARBOXYLESTERASE_B_2"/>
    <property type="match status" value="1"/>
</dbReference>
<accession>A0A8J5X4T2</accession>
<dbReference type="SUPFAM" id="SSF53474">
    <property type="entry name" value="alpha/beta-Hydrolases"/>
    <property type="match status" value="2"/>
</dbReference>
<keyword evidence="3" id="KW-1015">Disulfide bond</keyword>
<evidence type="ECO:0000259" key="6">
    <source>
        <dbReference type="Pfam" id="PF00135"/>
    </source>
</evidence>
<feature type="domain" description="Carboxylesterase type B" evidence="6">
    <location>
        <begin position="24"/>
        <end position="318"/>
    </location>
</feature>
<feature type="signal peptide" evidence="5">
    <location>
        <begin position="1"/>
        <end position="25"/>
    </location>
</feature>
<dbReference type="PRINTS" id="PR00878">
    <property type="entry name" value="CHOLNESTRASE"/>
</dbReference>
<keyword evidence="8" id="KW-1185">Reference proteome</keyword>
<dbReference type="GO" id="GO:0006581">
    <property type="term" value="P:acetylcholine catabolic process"/>
    <property type="evidence" value="ECO:0007669"/>
    <property type="project" value="TreeGrafter"/>
</dbReference>
<protein>
    <recommendedName>
        <fullName evidence="6">Carboxylesterase type B domain-containing protein</fullName>
    </recommendedName>
</protein>
<dbReference type="Proteomes" id="UP000751190">
    <property type="component" value="Unassembled WGS sequence"/>
</dbReference>
<feature type="region of interest" description="Disordered" evidence="4">
    <location>
        <begin position="333"/>
        <end position="364"/>
    </location>
</feature>
<dbReference type="GO" id="GO:0005615">
    <property type="term" value="C:extracellular space"/>
    <property type="evidence" value="ECO:0007669"/>
    <property type="project" value="TreeGrafter"/>
</dbReference>
<dbReference type="InterPro" id="IPR000997">
    <property type="entry name" value="Cholinesterase"/>
</dbReference>
<evidence type="ECO:0000256" key="5">
    <source>
        <dbReference type="SAM" id="SignalP"/>
    </source>
</evidence>
<evidence type="ECO:0000313" key="7">
    <source>
        <dbReference type="EMBL" id="KAG8458341.1"/>
    </source>
</evidence>
<dbReference type="OrthoDB" id="3200163at2759"/>
<gene>
    <name evidence="7" type="ORF">KFE25_005188</name>
</gene>
<name>A0A8J5X4T2_DIALT</name>
<feature type="compositionally biased region" description="Gly residues" evidence="4">
    <location>
        <begin position="333"/>
        <end position="345"/>
    </location>
</feature>
<dbReference type="GO" id="GO:0019695">
    <property type="term" value="P:choline metabolic process"/>
    <property type="evidence" value="ECO:0007669"/>
    <property type="project" value="TreeGrafter"/>
</dbReference>
<dbReference type="Gene3D" id="3.40.50.1820">
    <property type="entry name" value="alpha/beta hydrolase"/>
    <property type="match status" value="2"/>
</dbReference>
<dbReference type="PANTHER" id="PTHR43918">
    <property type="entry name" value="ACETYLCHOLINESTERASE"/>
    <property type="match status" value="1"/>
</dbReference>
<feature type="compositionally biased region" description="Pro residues" evidence="4">
    <location>
        <begin position="406"/>
        <end position="429"/>
    </location>
</feature>
<keyword evidence="5" id="KW-0732">Signal</keyword>
<dbReference type="InterPro" id="IPR029058">
    <property type="entry name" value="AB_hydrolase_fold"/>
</dbReference>
<reference evidence="7" key="1">
    <citation type="submission" date="2021-05" db="EMBL/GenBank/DDBJ databases">
        <title>The genome of the haptophyte Pavlova lutheri (Diacronema luteri, Pavlovales) - a model for lipid biosynthesis in eukaryotic algae.</title>
        <authorList>
            <person name="Hulatt C.J."/>
            <person name="Posewitz M.C."/>
        </authorList>
    </citation>
    <scope>NUCLEOTIDE SEQUENCE</scope>
    <source>
        <strain evidence="7">NIVA-4/92</strain>
    </source>
</reference>
<evidence type="ECO:0000313" key="8">
    <source>
        <dbReference type="Proteomes" id="UP000751190"/>
    </source>
</evidence>
<evidence type="ECO:0000256" key="2">
    <source>
        <dbReference type="ARBA" id="ARBA00022801"/>
    </source>
</evidence>
<dbReference type="InterPro" id="IPR050654">
    <property type="entry name" value="AChE-related_enzymes"/>
</dbReference>
<dbReference type="PROSITE" id="PS00122">
    <property type="entry name" value="CARBOXYLESTERASE_B_1"/>
    <property type="match status" value="1"/>
</dbReference>
<dbReference type="GO" id="GO:0005886">
    <property type="term" value="C:plasma membrane"/>
    <property type="evidence" value="ECO:0007669"/>
    <property type="project" value="TreeGrafter"/>
</dbReference>
<dbReference type="EMBL" id="JAGTXO010000054">
    <property type="protein sequence ID" value="KAG8458341.1"/>
    <property type="molecule type" value="Genomic_DNA"/>
</dbReference>
<evidence type="ECO:0000256" key="3">
    <source>
        <dbReference type="ARBA" id="ARBA00023157"/>
    </source>
</evidence>
<evidence type="ECO:0000256" key="4">
    <source>
        <dbReference type="SAM" id="MobiDB-lite"/>
    </source>
</evidence>
<dbReference type="Pfam" id="PF00135">
    <property type="entry name" value="COesterase"/>
    <property type="match status" value="2"/>
</dbReference>
<dbReference type="InterPro" id="IPR002018">
    <property type="entry name" value="CarbesteraseB"/>
</dbReference>
<keyword evidence="2" id="KW-0378">Hydrolase</keyword>
<dbReference type="GO" id="GO:0003990">
    <property type="term" value="F:acetylcholinesterase activity"/>
    <property type="evidence" value="ECO:0007669"/>
    <property type="project" value="TreeGrafter"/>
</dbReference>
<feature type="domain" description="Carboxylesterase type B" evidence="6">
    <location>
        <begin position="498"/>
        <end position="683"/>
    </location>
</feature>
<feature type="region of interest" description="Disordered" evidence="4">
    <location>
        <begin position="400"/>
        <end position="440"/>
    </location>
</feature>
<dbReference type="InterPro" id="IPR019826">
    <property type="entry name" value="Carboxylesterase_B_AS"/>
</dbReference>
<comment type="similarity">
    <text evidence="1">Belongs to the type-B carboxylesterase/lipase family.</text>
</comment>
<dbReference type="InterPro" id="IPR019819">
    <property type="entry name" value="Carboxylesterase_B_CS"/>
</dbReference>
<feature type="chain" id="PRO_5035167020" description="Carboxylesterase type B domain-containing protein" evidence="5">
    <location>
        <begin position="26"/>
        <end position="720"/>
    </location>
</feature>
<feature type="compositionally biased region" description="Low complexity" evidence="4">
    <location>
        <begin position="430"/>
        <end position="440"/>
    </location>
</feature>
<proteinExistence type="inferred from homology"/>
<comment type="caution">
    <text evidence="7">The sequence shown here is derived from an EMBL/GenBank/DDBJ whole genome shotgun (WGS) entry which is preliminary data.</text>
</comment>
<dbReference type="PANTHER" id="PTHR43918:SF4">
    <property type="entry name" value="CARBOXYLIC ESTER HYDROLASE"/>
    <property type="match status" value="1"/>
</dbReference>
<organism evidence="7 8">
    <name type="scientific">Diacronema lutheri</name>
    <name type="common">Unicellular marine alga</name>
    <name type="synonym">Monochrysis lutheri</name>
    <dbReference type="NCBI Taxonomy" id="2081491"/>
    <lineage>
        <taxon>Eukaryota</taxon>
        <taxon>Haptista</taxon>
        <taxon>Haptophyta</taxon>
        <taxon>Pavlovophyceae</taxon>
        <taxon>Pavlovales</taxon>
        <taxon>Pavlovaceae</taxon>
        <taxon>Diacronema</taxon>
    </lineage>
</organism>
<evidence type="ECO:0000256" key="1">
    <source>
        <dbReference type="ARBA" id="ARBA00005964"/>
    </source>
</evidence>
<sequence length="720" mass="74326">MRVRRRRRRLALALLLAAAARGVQVRTTVGTVRGAIDGDLAVFAGIPYALPPVGARRFLPPTPLPPAERGAPPLDVTAFRPDCMQTSVGNALAPVVQAEDCLYLNIWAPARGAGARASASWSSSSLRGQLAAAELRPVLVWIHGGAFRSGGTSMPCYNGSALARRADAIVVSVNYRLGPFGFLVSAADGLAGNAGLADQRLALRWVAENARAFGGDARAVTLFGESAGAMSVGLHLTDPAARGLFRAAAIMSAPLAYRYRTIALADKLSRAFLERLGCTGARALACAQGEPARTLLAAADTLVGLPRHVSDLLWWAPVAPVHWGAAARARGSAGGVEEGAGGADGGDGDGDGDGDGGGSGSMAAHVRQLGPRRGMSLLEAIGGSHAELARASLVATPSLARARAPPRAPPVTRPVTPPVTLPPVVPPRAPVDAARGPPSTRRARLGRLLARTSRAAGRALVGAAARAALARVARAPGDDDGDASRAGSAGPGAVASFADVPLLVGSTADEASFFLALAGVGARRMSRPVLRAAVTFLFRFAARRVLRVYAPEVERGAGAGAGEAVDCLPVFAAILTDYMFRCPARRLAAALHAAPRVSPTFAYRFVQRSNHTPVEACRGLACHTMELPFLFEQPEPPLAFSRDEAALARAMAAAWASFAWTGAPGAVGRGAGAAGAAWPRWTVGGDETLELRWPPHLSGGPDAPACDAVCDFWDSTGYAF</sequence>